<keyword evidence="2" id="KW-1185">Reference proteome</keyword>
<accession>A0A2Z7AD70</accession>
<evidence type="ECO:0000313" key="1">
    <source>
        <dbReference type="EMBL" id="KZV19285.1"/>
    </source>
</evidence>
<sequence length="166" mass="18800">MATFLNNALQVNFDSVLNMDDEGMVRMFKTLEESRLRGFLGVSGFVFEEALNQFFANATIIAGVIVSTVAKKKLVDLFSEMFHLPSKGIISFYRLPAQAVEHMKVLFFATDALFKPSSKNREMKVEYRLLNDIMSKSLTSKASSFDSITTERFDMMVVITARIKIN</sequence>
<protein>
    <submittedName>
        <fullName evidence="1">Splicing factor, proline-and glutamine-rich-like</fullName>
    </submittedName>
</protein>
<dbReference type="EMBL" id="KV016727">
    <property type="protein sequence ID" value="KZV19285.1"/>
    <property type="molecule type" value="Genomic_DNA"/>
</dbReference>
<organism evidence="1 2">
    <name type="scientific">Dorcoceras hygrometricum</name>
    <dbReference type="NCBI Taxonomy" id="472368"/>
    <lineage>
        <taxon>Eukaryota</taxon>
        <taxon>Viridiplantae</taxon>
        <taxon>Streptophyta</taxon>
        <taxon>Embryophyta</taxon>
        <taxon>Tracheophyta</taxon>
        <taxon>Spermatophyta</taxon>
        <taxon>Magnoliopsida</taxon>
        <taxon>eudicotyledons</taxon>
        <taxon>Gunneridae</taxon>
        <taxon>Pentapetalae</taxon>
        <taxon>asterids</taxon>
        <taxon>lamiids</taxon>
        <taxon>Lamiales</taxon>
        <taxon>Gesneriaceae</taxon>
        <taxon>Didymocarpoideae</taxon>
        <taxon>Trichosporeae</taxon>
        <taxon>Loxocarpinae</taxon>
        <taxon>Dorcoceras</taxon>
    </lineage>
</organism>
<reference evidence="1 2" key="1">
    <citation type="journal article" date="2015" name="Proc. Natl. Acad. Sci. U.S.A.">
        <title>The resurrection genome of Boea hygrometrica: A blueprint for survival of dehydration.</title>
        <authorList>
            <person name="Xiao L."/>
            <person name="Yang G."/>
            <person name="Zhang L."/>
            <person name="Yang X."/>
            <person name="Zhao S."/>
            <person name="Ji Z."/>
            <person name="Zhou Q."/>
            <person name="Hu M."/>
            <person name="Wang Y."/>
            <person name="Chen M."/>
            <person name="Xu Y."/>
            <person name="Jin H."/>
            <person name="Xiao X."/>
            <person name="Hu G."/>
            <person name="Bao F."/>
            <person name="Hu Y."/>
            <person name="Wan P."/>
            <person name="Li L."/>
            <person name="Deng X."/>
            <person name="Kuang T."/>
            <person name="Xiang C."/>
            <person name="Zhu J.K."/>
            <person name="Oliver M.J."/>
            <person name="He Y."/>
        </authorList>
    </citation>
    <scope>NUCLEOTIDE SEQUENCE [LARGE SCALE GENOMIC DNA]</scope>
    <source>
        <strain evidence="2">cv. XS01</strain>
    </source>
</reference>
<proteinExistence type="predicted"/>
<dbReference type="AlphaFoldDB" id="A0A2Z7AD70"/>
<dbReference type="OrthoDB" id="1751168at2759"/>
<evidence type="ECO:0000313" key="2">
    <source>
        <dbReference type="Proteomes" id="UP000250235"/>
    </source>
</evidence>
<name>A0A2Z7AD70_9LAMI</name>
<dbReference type="Proteomes" id="UP000250235">
    <property type="component" value="Unassembled WGS sequence"/>
</dbReference>
<gene>
    <name evidence="1" type="ORF">F511_32127</name>
</gene>